<organism evidence="1 2">
    <name type="scientific">Spiromyces aspiralis</name>
    <dbReference type="NCBI Taxonomy" id="68401"/>
    <lineage>
        <taxon>Eukaryota</taxon>
        <taxon>Fungi</taxon>
        <taxon>Fungi incertae sedis</taxon>
        <taxon>Zoopagomycota</taxon>
        <taxon>Kickxellomycotina</taxon>
        <taxon>Kickxellomycetes</taxon>
        <taxon>Kickxellales</taxon>
        <taxon>Kickxellaceae</taxon>
        <taxon>Spiromyces</taxon>
    </lineage>
</organism>
<proteinExistence type="predicted"/>
<evidence type="ECO:0000313" key="2">
    <source>
        <dbReference type="Proteomes" id="UP001145114"/>
    </source>
</evidence>
<comment type="caution">
    <text evidence="1">The sequence shown here is derived from an EMBL/GenBank/DDBJ whole genome shotgun (WGS) entry which is preliminary data.</text>
</comment>
<accession>A0ACC1HX49</accession>
<keyword evidence="2" id="KW-1185">Reference proteome</keyword>
<sequence length="87" mass="9615">MVQGARFFDIDRVKDVTNPLPHMLPPADVFEEEMGKWLACSCKFGISNGDHVVIYDSAGFGPACRVGWTFHVGSLLQSELNMIDEGL</sequence>
<protein>
    <submittedName>
        <fullName evidence="1">Uncharacterized protein</fullName>
    </submittedName>
</protein>
<gene>
    <name evidence="1" type="ORF">EV182_000140</name>
</gene>
<evidence type="ECO:0000313" key="1">
    <source>
        <dbReference type="EMBL" id="KAJ1680358.1"/>
    </source>
</evidence>
<dbReference type="EMBL" id="JAMZIH010000004">
    <property type="protein sequence ID" value="KAJ1680358.1"/>
    <property type="molecule type" value="Genomic_DNA"/>
</dbReference>
<dbReference type="Proteomes" id="UP001145114">
    <property type="component" value="Unassembled WGS sequence"/>
</dbReference>
<name>A0ACC1HX49_9FUNG</name>
<reference evidence="1" key="1">
    <citation type="submission" date="2022-06" db="EMBL/GenBank/DDBJ databases">
        <title>Phylogenomic reconstructions and comparative analyses of Kickxellomycotina fungi.</title>
        <authorList>
            <person name="Reynolds N.K."/>
            <person name="Stajich J.E."/>
            <person name="Barry K."/>
            <person name="Grigoriev I.V."/>
            <person name="Crous P."/>
            <person name="Smith M.E."/>
        </authorList>
    </citation>
    <scope>NUCLEOTIDE SEQUENCE</scope>
    <source>
        <strain evidence="1">RSA 2271</strain>
    </source>
</reference>